<dbReference type="SUPFAM" id="SSF51011">
    <property type="entry name" value="Glycosyl hydrolase domain"/>
    <property type="match status" value="1"/>
</dbReference>
<evidence type="ECO:0000313" key="6">
    <source>
        <dbReference type="Proteomes" id="UP000289841"/>
    </source>
</evidence>
<dbReference type="EMBL" id="LR215048">
    <property type="protein sequence ID" value="VEU81207.1"/>
    <property type="molecule type" value="Genomic_DNA"/>
</dbReference>
<dbReference type="FunFam" id="3.20.20.80:FF:000064">
    <property type="entry name" value="Oligo-1,6-glucosidase"/>
    <property type="match status" value="2"/>
</dbReference>
<dbReference type="InterPro" id="IPR013780">
    <property type="entry name" value="Glyco_hydro_b"/>
</dbReference>
<dbReference type="GO" id="GO:0004556">
    <property type="term" value="F:alpha-amylase activity"/>
    <property type="evidence" value="ECO:0007669"/>
    <property type="project" value="TreeGrafter"/>
</dbReference>
<dbReference type="Proteomes" id="UP000289841">
    <property type="component" value="Chromosome"/>
</dbReference>
<keyword evidence="3 5" id="KW-0326">Glycosidase</keyword>
<dbReference type="GO" id="GO:0004574">
    <property type="term" value="F:oligo-1,6-glucosidase activity"/>
    <property type="evidence" value="ECO:0007669"/>
    <property type="project" value="UniProtKB-EC"/>
</dbReference>
<evidence type="ECO:0000256" key="1">
    <source>
        <dbReference type="ARBA" id="ARBA00008061"/>
    </source>
</evidence>
<keyword evidence="6" id="KW-1185">Reference proteome</keyword>
<organism evidence="5 6">
    <name type="scientific">Haploplasma axanthum</name>
    <name type="common">Acholeplasma axanthum</name>
    <dbReference type="NCBI Taxonomy" id="29552"/>
    <lineage>
        <taxon>Bacteria</taxon>
        <taxon>Bacillati</taxon>
        <taxon>Mycoplasmatota</taxon>
        <taxon>Mollicutes</taxon>
        <taxon>Acholeplasmatales</taxon>
        <taxon>Acholeplasmataceae</taxon>
        <taxon>Haploplasma</taxon>
    </lineage>
</organism>
<evidence type="ECO:0000259" key="4">
    <source>
        <dbReference type="SMART" id="SM00642"/>
    </source>
</evidence>
<dbReference type="InterPro" id="IPR006047">
    <property type="entry name" value="GH13_cat_dom"/>
</dbReference>
<keyword evidence="2 5" id="KW-0378">Hydrolase</keyword>
<dbReference type="Gene3D" id="3.90.400.10">
    <property type="entry name" value="Oligo-1,6-glucosidase, Domain 2"/>
    <property type="match status" value="1"/>
</dbReference>
<dbReference type="CDD" id="cd11333">
    <property type="entry name" value="AmyAc_SI_OligoGlu_DGase"/>
    <property type="match status" value="1"/>
</dbReference>
<dbReference type="PANTHER" id="PTHR10357">
    <property type="entry name" value="ALPHA-AMYLASE FAMILY MEMBER"/>
    <property type="match status" value="1"/>
</dbReference>
<dbReference type="SMART" id="SM00642">
    <property type="entry name" value="Aamy"/>
    <property type="match status" value="1"/>
</dbReference>
<evidence type="ECO:0000256" key="3">
    <source>
        <dbReference type="ARBA" id="ARBA00023295"/>
    </source>
</evidence>
<dbReference type="Pfam" id="PF00128">
    <property type="entry name" value="Alpha-amylase"/>
    <property type="match status" value="1"/>
</dbReference>
<evidence type="ECO:0000313" key="5">
    <source>
        <dbReference type="EMBL" id="VEU81207.1"/>
    </source>
</evidence>
<dbReference type="Gene3D" id="3.20.20.80">
    <property type="entry name" value="Glycosidases"/>
    <property type="match status" value="1"/>
</dbReference>
<protein>
    <submittedName>
        <fullName evidence="5">Oligo-1,6-glucosidase</fullName>
        <ecNumber evidence="5">3.2.1.10</ecNumber>
    </submittedName>
</protein>
<dbReference type="InterPro" id="IPR045857">
    <property type="entry name" value="O16G_dom_2"/>
</dbReference>
<dbReference type="Gene3D" id="2.60.40.1180">
    <property type="entry name" value="Golgi alpha-mannosidase II"/>
    <property type="match status" value="1"/>
</dbReference>
<dbReference type="AlphaFoldDB" id="A0A449BFH5"/>
<dbReference type="OrthoDB" id="9805159at2"/>
<dbReference type="NCBIfam" id="NF008183">
    <property type="entry name" value="PRK10933.1"/>
    <property type="match status" value="1"/>
</dbReference>
<dbReference type="KEGG" id="aaxa:NCTC10138_01605"/>
<dbReference type="SUPFAM" id="SSF51445">
    <property type="entry name" value="(Trans)glycosidases"/>
    <property type="match status" value="1"/>
</dbReference>
<dbReference type="FunFam" id="3.90.400.10:FF:000002">
    <property type="entry name" value="Sucrose isomerase"/>
    <property type="match status" value="1"/>
</dbReference>
<dbReference type="EC" id="3.2.1.10" evidence="5"/>
<dbReference type="PANTHER" id="PTHR10357:SF179">
    <property type="entry name" value="NEUTRAL AND BASIC AMINO ACID TRANSPORT PROTEIN RBAT"/>
    <property type="match status" value="1"/>
</dbReference>
<dbReference type="InterPro" id="IPR017853">
    <property type="entry name" value="GH"/>
</dbReference>
<accession>A0A449BFH5</accession>
<comment type="similarity">
    <text evidence="1">Belongs to the glycosyl hydrolase 13 family.</text>
</comment>
<gene>
    <name evidence="5" type="primary">malL_2</name>
    <name evidence="5" type="ORF">NCTC10138_01605</name>
</gene>
<dbReference type="STRING" id="1278311.GCA_000428705_00580"/>
<evidence type="ECO:0000256" key="2">
    <source>
        <dbReference type="ARBA" id="ARBA00022801"/>
    </source>
</evidence>
<proteinExistence type="inferred from homology"/>
<dbReference type="GO" id="GO:0009313">
    <property type="term" value="P:oligosaccharide catabolic process"/>
    <property type="evidence" value="ECO:0007669"/>
    <property type="project" value="TreeGrafter"/>
</dbReference>
<reference evidence="5 6" key="1">
    <citation type="submission" date="2019-01" db="EMBL/GenBank/DDBJ databases">
        <authorList>
            <consortium name="Pathogen Informatics"/>
        </authorList>
    </citation>
    <scope>NUCLEOTIDE SEQUENCE [LARGE SCALE GENOMIC DNA]</scope>
    <source>
        <strain evidence="5 6">NCTC10138</strain>
    </source>
</reference>
<feature type="domain" description="Glycosyl hydrolase family 13 catalytic" evidence="4">
    <location>
        <begin position="14"/>
        <end position="401"/>
    </location>
</feature>
<sequence>MGKKNWWKDSLIYQIYPLSFKDSNGDGIGDINGITSELDYLKYLGVDVIWLSPIYESPMDDNGYDISNYYKINPMFGNMDDFKKLLDTVHEKGMKLIMDLVVNHTSDEHVWFKEAVNNPESKYRDYYIWRKEPSDIQSVFSGPAWEYEPKSMEYYFHLFSKKQPDLNWENEELREEIYKMINYWLDLGIDGFRLDVIDLIGKDIDKKQLADGPYLEERLKEMYNKCFKGRDIMTVGETPGISIKRAQELTAYPTNYLDMVFQFSHISLDEEQGKGKWFLKDLDLKELKTVFENIQDTFKTSGWTSLFWSNHDQPRAVSRYGNDTKYHNESAKMLFTVLYSLKGTAFVYQGEEIGMTSIKFDSIDEYKDIETINMYNEYKKLGFNDEWIFKSIYKKSRDNSRTPIQWDNTINGGFTNGTPWIKVNDNYKDINVKNEINDSNSILNYVKKYFEIRKKNEVFLKGDTIFSDVNSDWLFTYKRIFNDKELIIVANFSSNIEKYEFKDYNKYRVLITNYDDYNISRNNALPPYFVGIYEREDENGNN</sequence>
<name>A0A449BFH5_HAPAX</name>
<dbReference type="RefSeq" id="WP_026390227.1">
    <property type="nucleotide sequence ID" value="NZ_LR215048.1"/>
</dbReference>